<evidence type="ECO:0000259" key="2">
    <source>
        <dbReference type="Pfam" id="PF14893"/>
    </source>
</evidence>
<feature type="compositionally biased region" description="Polar residues" evidence="1">
    <location>
        <begin position="383"/>
        <end position="393"/>
    </location>
</feature>
<dbReference type="OrthoDB" id="115435at2759"/>
<feature type="domain" description="Paraneoplastic antigen Ma-like N-terminal" evidence="3">
    <location>
        <begin position="1"/>
        <end position="92"/>
    </location>
</feature>
<keyword evidence="4" id="KW-1185">Reference proteome</keyword>
<dbReference type="Pfam" id="PF14893">
    <property type="entry name" value="PNMA"/>
    <property type="match status" value="1"/>
</dbReference>
<dbReference type="PANTHER" id="PTHR23095:SF4">
    <property type="entry name" value="PARANEOPLASTIC ANTIGEN-LIKE PROTEIN 5"/>
    <property type="match status" value="1"/>
</dbReference>
<feature type="region of interest" description="Disordered" evidence="1">
    <location>
        <begin position="131"/>
        <end position="150"/>
    </location>
</feature>
<dbReference type="Proteomes" id="UP000694850">
    <property type="component" value="Unplaced"/>
</dbReference>
<dbReference type="InterPro" id="IPR048270">
    <property type="entry name" value="PNMA_C"/>
</dbReference>
<gene>
    <name evidence="5" type="primary">PNMA5</name>
</gene>
<name>A0A8B7BDW1_ORYAF</name>
<accession>A0A8B7BDW1</accession>
<dbReference type="RefSeq" id="XP_007957141.1">
    <property type="nucleotide sequence ID" value="XM_007958950.1"/>
</dbReference>
<proteinExistence type="predicted"/>
<protein>
    <submittedName>
        <fullName evidence="5">Paraneoplastic antigen-like protein 5</fullName>
    </submittedName>
</protein>
<dbReference type="AlphaFoldDB" id="A0A8B7BDW1"/>
<dbReference type="Pfam" id="PF20846">
    <property type="entry name" value="PNMA_N"/>
    <property type="match status" value="1"/>
</dbReference>
<dbReference type="CTD" id="114824"/>
<evidence type="ECO:0000259" key="3">
    <source>
        <dbReference type="Pfam" id="PF20846"/>
    </source>
</evidence>
<feature type="region of interest" description="Disordered" evidence="1">
    <location>
        <begin position="370"/>
        <end position="402"/>
    </location>
</feature>
<dbReference type="PANTHER" id="PTHR23095">
    <property type="entry name" value="PARANEOPLASTIC ANTIGEN"/>
    <property type="match status" value="1"/>
</dbReference>
<dbReference type="GeneID" id="103213053"/>
<sequence>MAVNLLQDWCKGVDLDPRKALLIVGIPTECSEEEIRETIKANLEPLCSYTVLGQIFRKEDNAKAVFVQLTEPVNYAVMPTHILGRGGIWEVVVKPRRADNEFLSRLNSFLKDEGRRLVDVAQILEFSTSRATEGRKPQVQEPGVVGPAAAPSLPPPKEGMWYRKLKVFSGNASPVPGEEPFDLWLEQATEMMQLWQVSEVEKRRRLLESLRGPALSILCVLRANSNVVTVQQSLEALKLIFGTKEDSRTSQLHLRQAFQESGEKLSAFLIRLEPLLQKAVQHSTTCVHGADTMRLKHVLAKATLPPSLRGKLDILNEHNCAPTFLELMKLVRDEEEWETTMLVTKRKSGQVRDGQGGSTRQVAVEVHVPPPQAHLMPAGPSMDRSTQTGQEEASPSEKRRRLSCCCASEDLSQVIKVESESPDDGVQSGAVEESGNGGGAGAVSHPKP</sequence>
<feature type="region of interest" description="Disordered" evidence="1">
    <location>
        <begin position="415"/>
        <end position="448"/>
    </location>
</feature>
<evidence type="ECO:0000313" key="5">
    <source>
        <dbReference type="RefSeq" id="XP_007957141.1"/>
    </source>
</evidence>
<feature type="domain" description="Paraneoplastic antigen Ma-like C-terminal" evidence="2">
    <location>
        <begin position="168"/>
        <end position="328"/>
    </location>
</feature>
<organism evidence="4 5">
    <name type="scientific">Orycteropus afer afer</name>
    <dbReference type="NCBI Taxonomy" id="1230840"/>
    <lineage>
        <taxon>Eukaryota</taxon>
        <taxon>Metazoa</taxon>
        <taxon>Chordata</taxon>
        <taxon>Craniata</taxon>
        <taxon>Vertebrata</taxon>
        <taxon>Euteleostomi</taxon>
        <taxon>Mammalia</taxon>
        <taxon>Eutheria</taxon>
        <taxon>Afrotheria</taxon>
        <taxon>Tubulidentata</taxon>
        <taxon>Orycteropodidae</taxon>
        <taxon>Orycteropus</taxon>
    </lineage>
</organism>
<reference evidence="5" key="1">
    <citation type="submission" date="2025-08" db="UniProtKB">
        <authorList>
            <consortium name="RefSeq"/>
        </authorList>
    </citation>
    <scope>IDENTIFICATION</scope>
</reference>
<evidence type="ECO:0000256" key="1">
    <source>
        <dbReference type="SAM" id="MobiDB-lite"/>
    </source>
</evidence>
<dbReference type="InterPro" id="IPR026523">
    <property type="entry name" value="PNMA"/>
</dbReference>
<evidence type="ECO:0000313" key="4">
    <source>
        <dbReference type="Proteomes" id="UP000694850"/>
    </source>
</evidence>
<dbReference type="InterPro" id="IPR048271">
    <property type="entry name" value="PNMA_N"/>
</dbReference>